<dbReference type="InterPro" id="IPR051309">
    <property type="entry name" value="ABCF_ATPase"/>
</dbReference>
<dbReference type="InterPro" id="IPR027417">
    <property type="entry name" value="P-loop_NTPase"/>
</dbReference>
<dbReference type="GO" id="GO:0005524">
    <property type="term" value="F:ATP binding"/>
    <property type="evidence" value="ECO:0007669"/>
    <property type="project" value="UniProtKB-KW"/>
</dbReference>
<feature type="non-terminal residue" evidence="2">
    <location>
        <position position="1"/>
    </location>
</feature>
<protein>
    <submittedName>
        <fullName evidence="2">ATP-binding cassette domain-containing protein</fullName>
    </submittedName>
</protein>
<dbReference type="SUPFAM" id="SSF52540">
    <property type="entry name" value="P-loop containing nucleoside triphosphate hydrolases"/>
    <property type="match status" value="1"/>
</dbReference>
<proteinExistence type="predicted"/>
<dbReference type="Proteomes" id="UP001438953">
    <property type="component" value="Unassembled WGS sequence"/>
</dbReference>
<dbReference type="EMBL" id="JAYWLC010000100">
    <property type="protein sequence ID" value="MER5174150.1"/>
    <property type="molecule type" value="Genomic_DNA"/>
</dbReference>
<name>A0ABV1SMM7_9RHOB</name>
<dbReference type="Pfam" id="PF00005">
    <property type="entry name" value="ABC_tran"/>
    <property type="match status" value="1"/>
</dbReference>
<accession>A0ABV1SMM7</accession>
<keyword evidence="2" id="KW-0067">ATP-binding</keyword>
<dbReference type="PANTHER" id="PTHR42855">
    <property type="entry name" value="ABC TRANSPORTER ATP-BINDING SUBUNIT"/>
    <property type="match status" value="1"/>
</dbReference>
<feature type="domain" description="ABC transporter" evidence="1">
    <location>
        <begin position="2"/>
        <end position="146"/>
    </location>
</feature>
<evidence type="ECO:0000313" key="2">
    <source>
        <dbReference type="EMBL" id="MER5174150.1"/>
    </source>
</evidence>
<keyword evidence="3" id="KW-1185">Reference proteome</keyword>
<organism evidence="2 3">
    <name type="scientific">Thioclava kandeliae</name>
    <dbReference type="NCBI Taxonomy" id="3070818"/>
    <lineage>
        <taxon>Bacteria</taxon>
        <taxon>Pseudomonadati</taxon>
        <taxon>Pseudomonadota</taxon>
        <taxon>Alphaproteobacteria</taxon>
        <taxon>Rhodobacterales</taxon>
        <taxon>Paracoccaceae</taxon>
        <taxon>Thioclava</taxon>
    </lineage>
</organism>
<keyword evidence="2" id="KW-0547">Nucleotide-binding</keyword>
<dbReference type="InterPro" id="IPR003439">
    <property type="entry name" value="ABC_transporter-like_ATP-bd"/>
</dbReference>
<dbReference type="Gene3D" id="3.40.50.300">
    <property type="entry name" value="P-loop containing nucleotide triphosphate hydrolases"/>
    <property type="match status" value="1"/>
</dbReference>
<reference evidence="2 3" key="1">
    <citation type="submission" date="2024-01" db="EMBL/GenBank/DDBJ databases">
        <authorList>
            <person name="Deng Y."/>
            <person name="Su J."/>
        </authorList>
    </citation>
    <scope>NUCLEOTIDE SEQUENCE [LARGE SCALE GENOMIC DNA]</scope>
    <source>
        <strain evidence="2 3">CPCC 100088</strain>
    </source>
</reference>
<evidence type="ECO:0000313" key="3">
    <source>
        <dbReference type="Proteomes" id="UP001438953"/>
    </source>
</evidence>
<comment type="caution">
    <text evidence="2">The sequence shown here is derived from an EMBL/GenBank/DDBJ whole genome shotgun (WGS) entry which is preliminary data.</text>
</comment>
<evidence type="ECO:0000259" key="1">
    <source>
        <dbReference type="Pfam" id="PF00005"/>
    </source>
</evidence>
<gene>
    <name evidence="2" type="ORF">VSX56_20770</name>
</gene>
<dbReference type="PANTHER" id="PTHR42855:SF2">
    <property type="entry name" value="DRUG RESISTANCE ABC TRANSPORTER,ATP-BINDING PROTEIN"/>
    <property type="match status" value="1"/>
</dbReference>
<sequence>MNIITGQLIHDQGRVEWTPGTHYGYLDQHTVLTPGRTIRDVLADAFLLLFEKEKALNEVTEKMGTATPEELEELLEQMAEIQDALEAGGFYLLDMKIEEAARGLGIDAIGLDRDVSALSGGQRTKVLLAKLLLEQPEVLLLDEPTNYLDVEHIHWLTNYLKEYPHAFLLIS</sequence>
<feature type="non-terminal residue" evidence="2">
    <location>
        <position position="171"/>
    </location>
</feature>
<dbReference type="RefSeq" id="WP_350939395.1">
    <property type="nucleotide sequence ID" value="NZ_JAYWLC010000100.1"/>
</dbReference>
<reference evidence="2 3" key="2">
    <citation type="submission" date="2024-06" db="EMBL/GenBank/DDBJ databases">
        <title>Thioclava kandeliae sp. nov. from a rhizosphere soil sample of Kandelia candel in a mangrove.</title>
        <authorList>
            <person name="Mu T."/>
        </authorList>
    </citation>
    <scope>NUCLEOTIDE SEQUENCE [LARGE SCALE GENOMIC DNA]</scope>
    <source>
        <strain evidence="2 3">CPCC 100088</strain>
    </source>
</reference>